<feature type="region of interest" description="Disordered" evidence="6">
    <location>
        <begin position="310"/>
        <end position="330"/>
    </location>
</feature>
<dbReference type="PANTHER" id="PTHR33048">
    <property type="entry name" value="PTH11-LIKE INTEGRAL MEMBRANE PROTEIN (AFU_ORTHOLOGUE AFUA_5G11245)"/>
    <property type="match status" value="1"/>
</dbReference>
<proteinExistence type="inferred from homology"/>
<accession>A0A9W9CWC9</accession>
<feature type="transmembrane region" description="Helical" evidence="7">
    <location>
        <begin position="28"/>
        <end position="48"/>
    </location>
</feature>
<comment type="similarity">
    <text evidence="5">Belongs to the SAT4 family.</text>
</comment>
<evidence type="ECO:0000256" key="4">
    <source>
        <dbReference type="ARBA" id="ARBA00023136"/>
    </source>
</evidence>
<evidence type="ECO:0000256" key="5">
    <source>
        <dbReference type="ARBA" id="ARBA00038359"/>
    </source>
</evidence>
<feature type="transmembrane region" description="Helical" evidence="7">
    <location>
        <begin position="210"/>
        <end position="234"/>
    </location>
</feature>
<dbReference type="Pfam" id="PF20684">
    <property type="entry name" value="Fung_rhodopsin"/>
    <property type="match status" value="1"/>
</dbReference>
<feature type="domain" description="Rhodopsin" evidence="8">
    <location>
        <begin position="44"/>
        <end position="277"/>
    </location>
</feature>
<dbReference type="Proteomes" id="UP001140453">
    <property type="component" value="Unassembled WGS sequence"/>
</dbReference>
<evidence type="ECO:0000313" key="10">
    <source>
        <dbReference type="Proteomes" id="UP001140453"/>
    </source>
</evidence>
<keyword evidence="4 7" id="KW-0472">Membrane</keyword>
<dbReference type="PANTHER" id="PTHR33048:SF47">
    <property type="entry name" value="INTEGRAL MEMBRANE PROTEIN-RELATED"/>
    <property type="match status" value="1"/>
</dbReference>
<reference evidence="9" key="1">
    <citation type="submission" date="2022-10" db="EMBL/GenBank/DDBJ databases">
        <title>Tapping the CABI collections for fungal endophytes: first genome assemblies for Collariella, Neodidymelliopsis, Ascochyta clinopodiicola, Didymella pomorum, Didymosphaeria variabile, Neocosmospora piperis and Neocucurbitaria cava.</title>
        <authorList>
            <person name="Hill R."/>
        </authorList>
    </citation>
    <scope>NUCLEOTIDE SEQUENCE</scope>
    <source>
        <strain evidence="9">IMI 355082</strain>
    </source>
</reference>
<keyword evidence="3 7" id="KW-1133">Transmembrane helix</keyword>
<comment type="caution">
    <text evidence="9">The sequence shown here is derived from an EMBL/GenBank/DDBJ whole genome shotgun (WGS) entry which is preliminary data.</text>
</comment>
<feature type="transmembrane region" description="Helical" evidence="7">
    <location>
        <begin position="137"/>
        <end position="157"/>
    </location>
</feature>
<feature type="transmembrane region" description="Helical" evidence="7">
    <location>
        <begin position="177"/>
        <end position="198"/>
    </location>
</feature>
<evidence type="ECO:0000256" key="1">
    <source>
        <dbReference type="ARBA" id="ARBA00004141"/>
    </source>
</evidence>
<dbReference type="AlphaFoldDB" id="A0A9W9CWC9"/>
<comment type="subcellular location">
    <subcellularLocation>
        <location evidence="1">Membrane</location>
        <topology evidence="1">Multi-pass membrane protein</topology>
    </subcellularLocation>
</comment>
<dbReference type="GO" id="GO:0016020">
    <property type="term" value="C:membrane"/>
    <property type="evidence" value="ECO:0007669"/>
    <property type="project" value="UniProtKB-SubCell"/>
</dbReference>
<gene>
    <name evidence="9" type="ORF">N0V93_004636</name>
</gene>
<protein>
    <recommendedName>
        <fullName evidence="8">Rhodopsin domain-containing protein</fullName>
    </recommendedName>
</protein>
<evidence type="ECO:0000259" key="8">
    <source>
        <dbReference type="Pfam" id="PF20684"/>
    </source>
</evidence>
<name>A0A9W9CWC9_9PEZI</name>
<dbReference type="OrthoDB" id="5273647at2759"/>
<organism evidence="9 10">
    <name type="scientific">Gnomoniopsis smithogilvyi</name>
    <dbReference type="NCBI Taxonomy" id="1191159"/>
    <lineage>
        <taxon>Eukaryota</taxon>
        <taxon>Fungi</taxon>
        <taxon>Dikarya</taxon>
        <taxon>Ascomycota</taxon>
        <taxon>Pezizomycotina</taxon>
        <taxon>Sordariomycetes</taxon>
        <taxon>Sordariomycetidae</taxon>
        <taxon>Diaporthales</taxon>
        <taxon>Gnomoniaceae</taxon>
        <taxon>Gnomoniopsis</taxon>
    </lineage>
</organism>
<evidence type="ECO:0000256" key="6">
    <source>
        <dbReference type="SAM" id="MobiDB-lite"/>
    </source>
</evidence>
<dbReference type="InterPro" id="IPR049326">
    <property type="entry name" value="Rhodopsin_dom_fungi"/>
</dbReference>
<evidence type="ECO:0000256" key="2">
    <source>
        <dbReference type="ARBA" id="ARBA00022692"/>
    </source>
</evidence>
<keyword evidence="2 7" id="KW-0812">Transmembrane</keyword>
<dbReference type="InterPro" id="IPR052337">
    <property type="entry name" value="SAT4-like"/>
</dbReference>
<sequence length="372" mass="41481">MSMLWQQPVAILAERVDRADETNAPFNLRVTTTLLLLATLFVGLRFLARHIKNIPYGPEDWTCFLALIALCGCSALNYTMVANGLGRHADTLPTSQLVTCLKCLLALECMYNVTMVAVKISFCFLYLRLFPMLKYRIWAIAGFVLTLGCTFIIVGLLQCTPMEKIWMPTVEGTCLNTTAIFLANAGLHIVSDIALLLLPVTQVIKLRVELVVKLSLVSIFMLGAFVSIASIYRIKTILAVSNTDITFTFSNSNIWTMIEMSCAVISTCLPCLRPLVAKISGAFATMSSRSISRSRKARSVIFPNGFRRKSRTQTTHTERSASKTPLPTYNRHEQASPFEHLINECDDINCQKCATYETTYPMDDLPGRKQSC</sequence>
<feature type="transmembrane region" description="Helical" evidence="7">
    <location>
        <begin position="111"/>
        <end position="130"/>
    </location>
</feature>
<evidence type="ECO:0000313" key="9">
    <source>
        <dbReference type="EMBL" id="KAJ4391023.1"/>
    </source>
</evidence>
<keyword evidence="10" id="KW-1185">Reference proteome</keyword>
<feature type="transmembrane region" description="Helical" evidence="7">
    <location>
        <begin position="60"/>
        <end position="80"/>
    </location>
</feature>
<evidence type="ECO:0000256" key="3">
    <source>
        <dbReference type="ARBA" id="ARBA00022989"/>
    </source>
</evidence>
<dbReference type="EMBL" id="JAPEVB010000003">
    <property type="protein sequence ID" value="KAJ4391023.1"/>
    <property type="molecule type" value="Genomic_DNA"/>
</dbReference>
<evidence type="ECO:0000256" key="7">
    <source>
        <dbReference type="SAM" id="Phobius"/>
    </source>
</evidence>